<evidence type="ECO:0000256" key="2">
    <source>
        <dbReference type="ARBA" id="ARBA00022448"/>
    </source>
</evidence>
<dbReference type="InterPro" id="IPR006127">
    <property type="entry name" value="ZnuA-like"/>
</dbReference>
<dbReference type="InterPro" id="IPR006129">
    <property type="entry name" value="AdhesinB"/>
</dbReference>
<dbReference type="PRINTS" id="PR00691">
    <property type="entry name" value="ADHESINB"/>
</dbReference>
<keyword evidence="2" id="KW-0813">Transport</keyword>
<keyword evidence="4" id="KW-0732">Signal</keyword>
<dbReference type="InterPro" id="IPR050492">
    <property type="entry name" value="Bact_metal-bind_prot9"/>
</dbReference>
<dbReference type="OrthoDB" id="1929331at2"/>
<name>A0A1L5F5C0_CLOKL</name>
<feature type="coiled-coil region" evidence="5">
    <location>
        <begin position="186"/>
        <end position="213"/>
    </location>
</feature>
<dbReference type="PANTHER" id="PTHR42953">
    <property type="entry name" value="HIGH-AFFINITY ZINC UPTAKE SYSTEM PROTEIN ZNUA-RELATED"/>
    <property type="match status" value="1"/>
</dbReference>
<reference evidence="6 7" key="1">
    <citation type="submission" date="2016-12" db="EMBL/GenBank/DDBJ databases">
        <title>Complete genome sequence of Clostridium kluyveri JZZ isolated from the pit mud of a Chinese flavor liquor-making factory.</title>
        <authorList>
            <person name="Wang Y."/>
        </authorList>
    </citation>
    <scope>NUCLEOTIDE SEQUENCE [LARGE SCALE GENOMIC DNA]</scope>
    <source>
        <strain evidence="6 7">JZZ</strain>
    </source>
</reference>
<keyword evidence="5" id="KW-0175">Coiled coil</keyword>
<evidence type="ECO:0000313" key="7">
    <source>
        <dbReference type="Proteomes" id="UP000184604"/>
    </source>
</evidence>
<sequence length="314" mass="36629">MEAKGLRKILTLVMLSFIVFFTACGDNKDYKDSTYTNKLEVRKDVQLNIETTDKLLYNMVKSIVEDRHIVECMFNNRESEISFKFTEDSINNISKKDLFFYVGAGFEPWMDTFVDKLDKNKVGVINVSRGVGLLSYNKIVKYNDTTLKDNPYYFTNIDNYMTALMNIRNAVQDKDPRNRDFYEKNFSEALKVLETYKEKLKSVDNELSNYEFIIVEDELNYFVKYNNLKLVDVGLGENNIITLSSSQRENLQQKSNRNNLIILYNDDSVVKNNEVLLKKYNIPAVKLQIYNGELSYEETLTHNISALESIYKAQ</sequence>
<evidence type="ECO:0000256" key="5">
    <source>
        <dbReference type="SAM" id="Coils"/>
    </source>
</evidence>
<organism evidence="6 7">
    <name type="scientific">Clostridium kluyveri</name>
    <dbReference type="NCBI Taxonomy" id="1534"/>
    <lineage>
        <taxon>Bacteria</taxon>
        <taxon>Bacillati</taxon>
        <taxon>Bacillota</taxon>
        <taxon>Clostridia</taxon>
        <taxon>Eubacteriales</taxon>
        <taxon>Clostridiaceae</taxon>
        <taxon>Clostridium</taxon>
    </lineage>
</organism>
<dbReference type="GO" id="GO:0030313">
    <property type="term" value="C:cell envelope"/>
    <property type="evidence" value="ECO:0007669"/>
    <property type="project" value="UniProtKB-SubCell"/>
</dbReference>
<evidence type="ECO:0000256" key="1">
    <source>
        <dbReference type="ARBA" id="ARBA00004196"/>
    </source>
</evidence>
<comment type="subcellular location">
    <subcellularLocation>
        <location evidence="1">Cell envelope</location>
    </subcellularLocation>
</comment>
<dbReference type="SUPFAM" id="SSF53807">
    <property type="entry name" value="Helical backbone' metal receptor"/>
    <property type="match status" value="1"/>
</dbReference>
<dbReference type="PROSITE" id="PS51257">
    <property type="entry name" value="PROKAR_LIPOPROTEIN"/>
    <property type="match status" value="1"/>
</dbReference>
<dbReference type="GO" id="GO:0046872">
    <property type="term" value="F:metal ion binding"/>
    <property type="evidence" value="ECO:0007669"/>
    <property type="project" value="UniProtKB-KW"/>
</dbReference>
<dbReference type="Proteomes" id="UP000184604">
    <property type="component" value="Chromosome"/>
</dbReference>
<proteinExistence type="predicted"/>
<protein>
    <submittedName>
        <fullName evidence="6">Zinc ABC transporter substrate-binding protein</fullName>
    </submittedName>
</protein>
<dbReference type="GO" id="GO:0007155">
    <property type="term" value="P:cell adhesion"/>
    <property type="evidence" value="ECO:0007669"/>
    <property type="project" value="InterPro"/>
</dbReference>
<accession>A0A1L5F5C0</accession>
<gene>
    <name evidence="6" type="ORF">BS101_05065</name>
</gene>
<dbReference type="PANTHER" id="PTHR42953:SF1">
    <property type="entry name" value="METAL-BINDING PROTEIN HI_0362-RELATED"/>
    <property type="match status" value="1"/>
</dbReference>
<dbReference type="Gene3D" id="3.40.50.1980">
    <property type="entry name" value="Nitrogenase molybdenum iron protein domain"/>
    <property type="match status" value="1"/>
</dbReference>
<dbReference type="AlphaFoldDB" id="A0A1L5F5C0"/>
<keyword evidence="3" id="KW-0479">Metal-binding</keyword>
<dbReference type="Pfam" id="PF01297">
    <property type="entry name" value="ZnuA"/>
    <property type="match status" value="1"/>
</dbReference>
<evidence type="ECO:0000256" key="4">
    <source>
        <dbReference type="ARBA" id="ARBA00022729"/>
    </source>
</evidence>
<dbReference type="EMBL" id="CP018335">
    <property type="protein sequence ID" value="APM38152.1"/>
    <property type="molecule type" value="Genomic_DNA"/>
</dbReference>
<dbReference type="GO" id="GO:0030001">
    <property type="term" value="P:metal ion transport"/>
    <property type="evidence" value="ECO:0007669"/>
    <property type="project" value="InterPro"/>
</dbReference>
<evidence type="ECO:0000313" key="6">
    <source>
        <dbReference type="EMBL" id="APM38152.1"/>
    </source>
</evidence>
<evidence type="ECO:0000256" key="3">
    <source>
        <dbReference type="ARBA" id="ARBA00022723"/>
    </source>
</evidence>